<comment type="catalytic activity">
    <reaction evidence="6">
        <text>O-phospho-L-tyrosyl-[protein] + H2O = L-tyrosyl-[protein] + phosphate</text>
        <dbReference type="Rhea" id="RHEA:10684"/>
        <dbReference type="Rhea" id="RHEA-COMP:10136"/>
        <dbReference type="Rhea" id="RHEA-COMP:20101"/>
        <dbReference type="ChEBI" id="CHEBI:15377"/>
        <dbReference type="ChEBI" id="CHEBI:43474"/>
        <dbReference type="ChEBI" id="CHEBI:46858"/>
        <dbReference type="ChEBI" id="CHEBI:61978"/>
        <dbReference type="EC" id="3.1.3.48"/>
    </reaction>
</comment>
<accession>A0A024UJL1</accession>
<evidence type="ECO:0000313" key="10">
    <source>
        <dbReference type="EMBL" id="ETW06469.1"/>
    </source>
</evidence>
<dbReference type="GO" id="GO:0030154">
    <property type="term" value="P:cell differentiation"/>
    <property type="evidence" value="ECO:0007669"/>
    <property type="project" value="TreeGrafter"/>
</dbReference>
<keyword evidence="3" id="KW-0378">Hydrolase</keyword>
<evidence type="ECO:0000256" key="5">
    <source>
        <dbReference type="ARBA" id="ARBA00022912"/>
    </source>
</evidence>
<gene>
    <name evidence="10" type="ORF">H310_02725</name>
</gene>
<evidence type="ECO:0000256" key="8">
    <source>
        <dbReference type="PIRSR" id="PIRSR628472-2"/>
    </source>
</evidence>
<dbReference type="EMBL" id="KI913955">
    <property type="protein sequence ID" value="ETW06469.1"/>
    <property type="molecule type" value="Genomic_DNA"/>
</dbReference>
<reference evidence="10" key="1">
    <citation type="submission" date="2013-12" db="EMBL/GenBank/DDBJ databases">
        <title>The Genome Sequence of Aphanomyces invadans NJM9701.</title>
        <authorList>
            <consortium name="The Broad Institute Genomics Platform"/>
            <person name="Russ C."/>
            <person name="Tyler B."/>
            <person name="van West P."/>
            <person name="Dieguez-Uribeondo J."/>
            <person name="Young S.K."/>
            <person name="Zeng Q."/>
            <person name="Gargeya S."/>
            <person name="Fitzgerald M."/>
            <person name="Abouelleil A."/>
            <person name="Alvarado L."/>
            <person name="Chapman S.B."/>
            <person name="Gainer-Dewar J."/>
            <person name="Goldberg J."/>
            <person name="Griggs A."/>
            <person name="Gujja S."/>
            <person name="Hansen M."/>
            <person name="Howarth C."/>
            <person name="Imamovic A."/>
            <person name="Ireland A."/>
            <person name="Larimer J."/>
            <person name="McCowan C."/>
            <person name="Murphy C."/>
            <person name="Pearson M."/>
            <person name="Poon T.W."/>
            <person name="Priest M."/>
            <person name="Roberts A."/>
            <person name="Saif S."/>
            <person name="Shea T."/>
            <person name="Sykes S."/>
            <person name="Wortman J."/>
            <person name="Nusbaum C."/>
            <person name="Birren B."/>
        </authorList>
    </citation>
    <scope>NUCLEOTIDE SEQUENCE [LARGE SCALE GENOMIC DNA]</scope>
    <source>
        <strain evidence="10">NJM9701</strain>
    </source>
</reference>
<dbReference type="SFLD" id="SFLDG01129">
    <property type="entry name" value="C1.5:_HAD__Beta-PGM__Phosphata"/>
    <property type="match status" value="1"/>
</dbReference>
<evidence type="ECO:0000256" key="6">
    <source>
        <dbReference type="ARBA" id="ARBA00051722"/>
    </source>
</evidence>
<comment type="cofactor">
    <cofactor evidence="8">
        <name>Mg(2+)</name>
        <dbReference type="ChEBI" id="CHEBI:18420"/>
    </cofactor>
    <text evidence="8">Binds 1 Mg(2+) ion per subunit.</text>
</comment>
<feature type="binding site" evidence="8">
    <location>
        <position position="84"/>
    </location>
    <ligand>
        <name>Mg(2+)</name>
        <dbReference type="ChEBI" id="CHEBI:18420"/>
    </ligand>
</feature>
<dbReference type="InterPro" id="IPR028472">
    <property type="entry name" value="EYA"/>
</dbReference>
<evidence type="ECO:0000256" key="7">
    <source>
        <dbReference type="PIRSR" id="PIRSR628472-1"/>
    </source>
</evidence>
<name>A0A024UJL1_9STRA</name>
<evidence type="ECO:0000256" key="1">
    <source>
        <dbReference type="ARBA" id="ARBA00010501"/>
    </source>
</evidence>
<dbReference type="InterPro" id="IPR038102">
    <property type="entry name" value="EYA_dom_sf"/>
</dbReference>
<proteinExistence type="inferred from homology"/>
<dbReference type="GO" id="GO:0045739">
    <property type="term" value="P:positive regulation of DNA repair"/>
    <property type="evidence" value="ECO:0007669"/>
    <property type="project" value="TreeGrafter"/>
</dbReference>
<dbReference type="Gene3D" id="3.40.50.12350">
    <property type="match status" value="1"/>
</dbReference>
<dbReference type="GO" id="GO:0005634">
    <property type="term" value="C:nucleus"/>
    <property type="evidence" value="ECO:0007669"/>
    <property type="project" value="TreeGrafter"/>
</dbReference>
<evidence type="ECO:0000256" key="3">
    <source>
        <dbReference type="ARBA" id="ARBA00022801"/>
    </source>
</evidence>
<dbReference type="GO" id="GO:0046872">
    <property type="term" value="F:metal ion binding"/>
    <property type="evidence" value="ECO:0007669"/>
    <property type="project" value="UniProtKB-KW"/>
</dbReference>
<dbReference type="eggNOG" id="KOG3107">
    <property type="taxonomic scope" value="Eukaryota"/>
</dbReference>
<dbReference type="PANTHER" id="PTHR10190:SF16">
    <property type="entry name" value="DEVELOPMENTAL PROTEIN EYES ABSENT"/>
    <property type="match status" value="1"/>
</dbReference>
<keyword evidence="8" id="KW-0479">Metal-binding</keyword>
<dbReference type="VEuPathDB" id="FungiDB:H310_02725"/>
<dbReference type="RefSeq" id="XP_008864544.1">
    <property type="nucleotide sequence ID" value="XM_008866322.1"/>
</dbReference>
<dbReference type="InterPro" id="IPR036412">
    <property type="entry name" value="HAD-like_sf"/>
</dbReference>
<evidence type="ECO:0000256" key="9">
    <source>
        <dbReference type="SAM" id="MobiDB-lite"/>
    </source>
</evidence>
<comment type="similarity">
    <text evidence="1">Belongs to the HAD-like hydrolase superfamily. EYA family.</text>
</comment>
<dbReference type="AlphaFoldDB" id="A0A024UJL1"/>
<dbReference type="STRING" id="157072.A0A024UJL1"/>
<dbReference type="EC" id="3.1.3.48" evidence="2"/>
<feature type="binding site" evidence="8">
    <location>
        <position position="82"/>
    </location>
    <ligand>
        <name>Mg(2+)</name>
        <dbReference type="ChEBI" id="CHEBI:18420"/>
    </ligand>
</feature>
<evidence type="ECO:0000256" key="4">
    <source>
        <dbReference type="ARBA" id="ARBA00022842"/>
    </source>
</evidence>
<keyword evidence="4 8" id="KW-0460">Magnesium</keyword>
<evidence type="ECO:0000256" key="2">
    <source>
        <dbReference type="ARBA" id="ARBA00013064"/>
    </source>
</evidence>
<dbReference type="SFLD" id="SFLDS00003">
    <property type="entry name" value="Haloacid_Dehalogenase"/>
    <property type="match status" value="1"/>
</dbReference>
<feature type="active site" description="Proton donor" evidence="7">
    <location>
        <position position="84"/>
    </location>
</feature>
<feature type="binding site" evidence="8">
    <location>
        <position position="298"/>
    </location>
    <ligand>
        <name>Mg(2+)</name>
        <dbReference type="ChEBI" id="CHEBI:18420"/>
    </ligand>
</feature>
<organism evidence="10">
    <name type="scientific">Aphanomyces invadans</name>
    <dbReference type="NCBI Taxonomy" id="157072"/>
    <lineage>
        <taxon>Eukaryota</taxon>
        <taxon>Sar</taxon>
        <taxon>Stramenopiles</taxon>
        <taxon>Oomycota</taxon>
        <taxon>Saprolegniomycetes</taxon>
        <taxon>Saprolegniales</taxon>
        <taxon>Verrucalvaceae</taxon>
        <taxon>Aphanomyces</taxon>
    </lineage>
</organism>
<dbReference type="PANTHER" id="PTHR10190">
    <property type="entry name" value="EYES ABSENT"/>
    <property type="match status" value="1"/>
</dbReference>
<dbReference type="OrthoDB" id="167668at2759"/>
<protein>
    <recommendedName>
        <fullName evidence="2">protein-tyrosine-phosphatase</fullName>
        <ecNumber evidence="2">3.1.3.48</ecNumber>
    </recommendedName>
</protein>
<dbReference type="GeneID" id="20079775"/>
<feature type="active site" description="Nucleophile" evidence="7">
    <location>
        <position position="82"/>
    </location>
</feature>
<feature type="region of interest" description="Disordered" evidence="9">
    <location>
        <begin position="1"/>
        <end position="47"/>
    </location>
</feature>
<keyword evidence="5" id="KW-0904">Protein phosphatase</keyword>
<sequence>MQIRRPDPDSSEEGTTLPRFVRRKRQSPVARRTAVRRKVSPFPSLPTSQTKTVCPMVEVAPRPLRSTIAANKDENKIILIWDLDETLLLFSSLCTGQFAHVTGKSSAASVALGESMMCFVFSILEKYLFFDDVEKDTVGHVSHMAHYDDGRSLHQYDFASDAMAQEPDGSISKLRKQAYRYRRIRQIYERKVKVAFLTNGTTEATFCGELRDSIDAFGDGWGRAAQRALQAASTAGCMNILVTNTQLVPALCKCLIYDLDAWFSPDAIYSSSHIRKKQCFDTIRNKYGLHQTYVGLGDGPEEQRASVDCGMSFVEIKRLDDLVRVAEQLEYAVASGSSIHAALGL</sequence>
<dbReference type="GO" id="GO:0004725">
    <property type="term" value="F:protein tyrosine phosphatase activity"/>
    <property type="evidence" value="ECO:0007669"/>
    <property type="project" value="UniProtKB-EC"/>
</dbReference>
<dbReference type="SUPFAM" id="SSF56784">
    <property type="entry name" value="HAD-like"/>
    <property type="match status" value="1"/>
</dbReference>